<dbReference type="Proteomes" id="UP000250125">
    <property type="component" value="Chromosome"/>
</dbReference>
<dbReference type="InterPro" id="IPR041652">
    <property type="entry name" value="DUF5616"/>
</dbReference>
<dbReference type="OrthoDB" id="60095at2157"/>
<accession>A0A2Z2MWC0</accession>
<sequence length="217" mass="24340">MLVEAYRDLKYLLNRGYRKTYALEFVANHYRLPREQRHLLARCVFPDSWIEEVKMKLLEPGELGGKILAIDGFNVLITLESLLEGKAILCEDGLVRDLKYQGKYRLNEGTGELLEEIAGVLGELGVEKAVFFYGRNVPKSGIIRTLTEESLRGLGVTGEVHLVRNPDFELKRFETVATADVAIVQKAGTVFDLARFVGAKLGKHPGCFIELLGETEL</sequence>
<evidence type="ECO:0000259" key="1">
    <source>
        <dbReference type="Pfam" id="PF04256"/>
    </source>
</evidence>
<dbReference type="PANTHER" id="PTHR42252">
    <property type="entry name" value="DUF5616 DOMAIN-CONTAINING PROTEIN"/>
    <property type="match status" value="1"/>
</dbReference>
<evidence type="ECO:0008006" key="5">
    <source>
        <dbReference type="Google" id="ProtNLM"/>
    </source>
</evidence>
<dbReference type="InterPro" id="IPR007368">
    <property type="entry name" value="DUF434"/>
</dbReference>
<dbReference type="Pfam" id="PF18481">
    <property type="entry name" value="DUF5616"/>
    <property type="match status" value="1"/>
</dbReference>
<feature type="domain" description="DUF434" evidence="1">
    <location>
        <begin position="2"/>
        <end position="56"/>
    </location>
</feature>
<organism evidence="3 4">
    <name type="scientific">Thermococcus siculi</name>
    <dbReference type="NCBI Taxonomy" id="72803"/>
    <lineage>
        <taxon>Archaea</taxon>
        <taxon>Methanobacteriati</taxon>
        <taxon>Methanobacteriota</taxon>
        <taxon>Thermococci</taxon>
        <taxon>Thermococcales</taxon>
        <taxon>Thermococcaceae</taxon>
        <taxon>Thermococcus</taxon>
    </lineage>
</organism>
<reference evidence="3 4" key="1">
    <citation type="submission" date="2016-04" db="EMBL/GenBank/DDBJ databases">
        <title>Complete genome sequence of Thermococcus siculi type strain RG-20.</title>
        <authorList>
            <person name="Oger P.M."/>
        </authorList>
    </citation>
    <scope>NUCLEOTIDE SEQUENCE [LARGE SCALE GENOMIC DNA]</scope>
    <source>
        <strain evidence="3 4">RG-20</strain>
    </source>
</reference>
<keyword evidence="4" id="KW-1185">Reference proteome</keyword>
<dbReference type="PANTHER" id="PTHR42252:SF1">
    <property type="entry name" value="DUF434 DOMAIN-CONTAINING PROTEIN"/>
    <property type="match status" value="1"/>
</dbReference>
<name>A0A2Z2MWC0_9EURY</name>
<dbReference type="RefSeq" id="WP_088855710.1">
    <property type="nucleotide sequence ID" value="NZ_CP015103.1"/>
</dbReference>
<evidence type="ECO:0000313" key="3">
    <source>
        <dbReference type="EMBL" id="ASJ08473.1"/>
    </source>
</evidence>
<dbReference type="GeneID" id="33317410"/>
<proteinExistence type="predicted"/>
<dbReference type="AlphaFoldDB" id="A0A2Z2MWC0"/>
<protein>
    <recommendedName>
        <fullName evidence="5">DUF434 domain-containing protein</fullName>
    </recommendedName>
</protein>
<gene>
    <name evidence="3" type="ORF">A3L11_04190</name>
</gene>
<feature type="domain" description="DUF5616" evidence="2">
    <location>
        <begin position="62"/>
        <end position="195"/>
    </location>
</feature>
<dbReference type="EMBL" id="CP015103">
    <property type="protein sequence ID" value="ASJ08473.1"/>
    <property type="molecule type" value="Genomic_DNA"/>
</dbReference>
<dbReference type="KEGG" id="tsl:A3L11_04190"/>
<evidence type="ECO:0000313" key="4">
    <source>
        <dbReference type="Proteomes" id="UP000250125"/>
    </source>
</evidence>
<evidence type="ECO:0000259" key="2">
    <source>
        <dbReference type="Pfam" id="PF18481"/>
    </source>
</evidence>
<dbReference type="Pfam" id="PF04256">
    <property type="entry name" value="DUF434"/>
    <property type="match status" value="1"/>
</dbReference>